<keyword evidence="5" id="KW-0456">Lyase</keyword>
<dbReference type="Pfam" id="PF03328">
    <property type="entry name" value="HpcH_HpaI"/>
    <property type="match status" value="1"/>
</dbReference>
<keyword evidence="3" id="KW-0460">Magnesium</keyword>
<dbReference type="EMBL" id="JBFTEZ010000002">
    <property type="protein sequence ID" value="MEX6462938.1"/>
    <property type="molecule type" value="Genomic_DNA"/>
</dbReference>
<reference evidence="6" key="1">
    <citation type="submission" date="2024-07" db="EMBL/GenBank/DDBJ databases">
        <title>Pseudomonas strain that inhibits Aeromonas fish pathogens.</title>
        <authorList>
            <person name="Wildschutte H."/>
        </authorList>
    </citation>
    <scope>NUCLEOTIDE SEQUENCE [LARGE SCALE GENOMIC DNA]</scope>
    <source>
        <strain evidence="6">n60</strain>
    </source>
</reference>
<evidence type="ECO:0000256" key="2">
    <source>
        <dbReference type="ARBA" id="ARBA00022723"/>
    </source>
</evidence>
<dbReference type="SUPFAM" id="SSF51621">
    <property type="entry name" value="Phosphoenolpyruvate/pyruvate domain"/>
    <property type="match status" value="1"/>
</dbReference>
<evidence type="ECO:0000256" key="3">
    <source>
        <dbReference type="ARBA" id="ARBA00022842"/>
    </source>
</evidence>
<dbReference type="PANTHER" id="PTHR32308:SF10">
    <property type="entry name" value="CITRATE LYASE SUBUNIT BETA"/>
    <property type="match status" value="1"/>
</dbReference>
<evidence type="ECO:0000259" key="4">
    <source>
        <dbReference type="Pfam" id="PF03328"/>
    </source>
</evidence>
<dbReference type="InterPro" id="IPR011206">
    <property type="entry name" value="Citrate_lyase_beta/mcl1/mcl2"/>
</dbReference>
<dbReference type="PANTHER" id="PTHR32308">
    <property type="entry name" value="LYASE BETA SUBUNIT, PUTATIVE (AFU_ORTHOLOGUE AFUA_4G13030)-RELATED"/>
    <property type="match status" value="1"/>
</dbReference>
<dbReference type="InterPro" id="IPR005000">
    <property type="entry name" value="Aldolase/citrate-lyase_domain"/>
</dbReference>
<sequence>MTPAPTWVPPGPALLFCPADRPERYGKAADRADVVIVDLEDAVAPAARAAARDALRSSELDPDRTIVRVNPVDTPDHAADLEAFTATGYRCVMLAKTESAAQVTDLYSATGAAVLALVETPLGVVRAEEIASAPGGTGMMWGAEDLLAAMGGSTSRFSTAEAGGPRVAGEYRDVPRHARARVALAAAAFGRWAVDSVHLDIADEAGQRAEALDAVALGFVGTACIHPSQVAVVRQAYAPDDDEVAWARKVLAAAEHNQGVFQLDGRMVDGPVFRQAEATMRRAAAATEVTTPRA</sequence>
<comment type="cofactor">
    <cofactor evidence="1">
        <name>Mg(2+)</name>
        <dbReference type="ChEBI" id="CHEBI:18420"/>
    </cofactor>
</comment>
<dbReference type="InterPro" id="IPR015813">
    <property type="entry name" value="Pyrv/PenolPyrv_kinase-like_dom"/>
</dbReference>
<dbReference type="GO" id="GO:0016829">
    <property type="term" value="F:lyase activity"/>
    <property type="evidence" value="ECO:0007669"/>
    <property type="project" value="UniProtKB-KW"/>
</dbReference>
<keyword evidence="2" id="KW-0479">Metal-binding</keyword>
<dbReference type="PIRSF" id="PIRSF015582">
    <property type="entry name" value="Cit_lyase_B"/>
    <property type="match status" value="1"/>
</dbReference>
<comment type="caution">
    <text evidence="5">The sequence shown here is derived from an EMBL/GenBank/DDBJ whole genome shotgun (WGS) entry which is preliminary data.</text>
</comment>
<name>A0ABV3YDQ2_9ACTN</name>
<dbReference type="Proteomes" id="UP001560293">
    <property type="component" value="Unassembled WGS sequence"/>
</dbReference>
<evidence type="ECO:0000313" key="5">
    <source>
        <dbReference type="EMBL" id="MEX6462938.1"/>
    </source>
</evidence>
<dbReference type="InterPro" id="IPR040442">
    <property type="entry name" value="Pyrv_kinase-like_dom_sf"/>
</dbReference>
<evidence type="ECO:0000256" key="1">
    <source>
        <dbReference type="ARBA" id="ARBA00001946"/>
    </source>
</evidence>
<dbReference type="Gene3D" id="3.20.20.60">
    <property type="entry name" value="Phosphoenolpyruvate-binding domains"/>
    <property type="match status" value="1"/>
</dbReference>
<keyword evidence="6" id="KW-1185">Reference proteome</keyword>
<gene>
    <name evidence="5" type="ORF">AB6N35_01010</name>
</gene>
<accession>A0ABV3YDQ2</accession>
<proteinExistence type="predicted"/>
<evidence type="ECO:0000313" key="6">
    <source>
        <dbReference type="Proteomes" id="UP001560293"/>
    </source>
</evidence>
<organism evidence="5 6">
    <name type="scientific">Dietzia cinnamea</name>
    <dbReference type="NCBI Taxonomy" id="321318"/>
    <lineage>
        <taxon>Bacteria</taxon>
        <taxon>Bacillati</taxon>
        <taxon>Actinomycetota</taxon>
        <taxon>Actinomycetes</taxon>
        <taxon>Mycobacteriales</taxon>
        <taxon>Dietziaceae</taxon>
        <taxon>Dietzia</taxon>
    </lineage>
</organism>
<feature type="domain" description="HpcH/HpaI aldolase/citrate lyase" evidence="4">
    <location>
        <begin position="14"/>
        <end position="227"/>
    </location>
</feature>
<dbReference type="RefSeq" id="WP_061229044.1">
    <property type="nucleotide sequence ID" value="NZ_JAFFGT010000007.1"/>
</dbReference>
<protein>
    <submittedName>
        <fullName evidence="5">CoA ester lyase</fullName>
    </submittedName>
</protein>